<comment type="caution">
    <text evidence="12">The sequence shown here is derived from an EMBL/GenBank/DDBJ whole genome shotgun (WGS) entry which is preliminary data.</text>
</comment>
<evidence type="ECO:0000313" key="12">
    <source>
        <dbReference type="EMBL" id="MFC3108949.1"/>
    </source>
</evidence>
<keyword evidence="10" id="KW-0732">Signal</keyword>
<dbReference type="RefSeq" id="WP_390323536.1">
    <property type="nucleotide sequence ID" value="NZ_JBHRTP010000040.1"/>
</dbReference>
<evidence type="ECO:0000313" key="13">
    <source>
        <dbReference type="Proteomes" id="UP001595530"/>
    </source>
</evidence>
<feature type="domain" description="TonB C-terminal" evidence="11">
    <location>
        <begin position="25"/>
        <end position="115"/>
    </location>
</feature>
<dbReference type="Proteomes" id="UP001595530">
    <property type="component" value="Unassembled WGS sequence"/>
</dbReference>
<dbReference type="NCBIfam" id="TIGR01352">
    <property type="entry name" value="tonB_Cterm"/>
    <property type="match status" value="1"/>
</dbReference>
<evidence type="ECO:0000256" key="7">
    <source>
        <dbReference type="ARBA" id="ARBA00022927"/>
    </source>
</evidence>
<name>A0ABV7F205_9BURK</name>
<dbReference type="EMBL" id="JBHRTP010000040">
    <property type="protein sequence ID" value="MFC3108949.1"/>
    <property type="molecule type" value="Genomic_DNA"/>
</dbReference>
<evidence type="ECO:0000256" key="4">
    <source>
        <dbReference type="ARBA" id="ARBA00022475"/>
    </source>
</evidence>
<dbReference type="PROSITE" id="PS52015">
    <property type="entry name" value="TONB_CTD"/>
    <property type="match status" value="1"/>
</dbReference>
<comment type="similarity">
    <text evidence="2">Belongs to the TonB family.</text>
</comment>
<evidence type="ECO:0000256" key="3">
    <source>
        <dbReference type="ARBA" id="ARBA00022448"/>
    </source>
</evidence>
<reference evidence="13" key="1">
    <citation type="journal article" date="2019" name="Int. J. Syst. Evol. Microbiol.">
        <title>The Global Catalogue of Microorganisms (GCM) 10K type strain sequencing project: providing services to taxonomists for standard genome sequencing and annotation.</title>
        <authorList>
            <consortium name="The Broad Institute Genomics Platform"/>
            <consortium name="The Broad Institute Genome Sequencing Center for Infectious Disease"/>
            <person name="Wu L."/>
            <person name="Ma J."/>
        </authorList>
    </citation>
    <scope>NUCLEOTIDE SEQUENCE [LARGE SCALE GENOMIC DNA]</scope>
    <source>
        <strain evidence="13">KCTC 42986</strain>
    </source>
</reference>
<accession>A0ABV7F205</accession>
<dbReference type="InterPro" id="IPR006260">
    <property type="entry name" value="TonB/TolA_C"/>
</dbReference>
<keyword evidence="8" id="KW-1133">Transmembrane helix</keyword>
<dbReference type="InterPro" id="IPR037682">
    <property type="entry name" value="TonB_C"/>
</dbReference>
<feature type="chain" id="PRO_5046712599" evidence="10">
    <location>
        <begin position="24"/>
        <end position="115"/>
    </location>
</feature>
<keyword evidence="6" id="KW-0812">Transmembrane</keyword>
<evidence type="ECO:0000256" key="8">
    <source>
        <dbReference type="ARBA" id="ARBA00022989"/>
    </source>
</evidence>
<sequence>MNIHLRTALSALLLSLCSAATLAADVAPVIDANSCDKQKYPKAALINEETGTVSLGFLIAADGKVMESKVEKSSGSKSLDKAALSSLSQCKFKAGSKDGKPSEVWAKVDFTWKLE</sequence>
<dbReference type="InterPro" id="IPR051045">
    <property type="entry name" value="TonB-dependent_transducer"/>
</dbReference>
<dbReference type="Gene3D" id="3.30.1150.10">
    <property type="match status" value="1"/>
</dbReference>
<proteinExistence type="inferred from homology"/>
<dbReference type="PANTHER" id="PTHR33446">
    <property type="entry name" value="PROTEIN TONB-RELATED"/>
    <property type="match status" value="1"/>
</dbReference>
<organism evidence="12 13">
    <name type="scientific">Undibacterium arcticum</name>
    <dbReference type="NCBI Taxonomy" id="1762892"/>
    <lineage>
        <taxon>Bacteria</taxon>
        <taxon>Pseudomonadati</taxon>
        <taxon>Pseudomonadota</taxon>
        <taxon>Betaproteobacteria</taxon>
        <taxon>Burkholderiales</taxon>
        <taxon>Oxalobacteraceae</taxon>
        <taxon>Undibacterium</taxon>
    </lineage>
</organism>
<evidence type="ECO:0000256" key="6">
    <source>
        <dbReference type="ARBA" id="ARBA00022692"/>
    </source>
</evidence>
<evidence type="ECO:0000256" key="9">
    <source>
        <dbReference type="ARBA" id="ARBA00023136"/>
    </source>
</evidence>
<dbReference type="Pfam" id="PF03544">
    <property type="entry name" value="TonB_C"/>
    <property type="match status" value="1"/>
</dbReference>
<evidence type="ECO:0000256" key="10">
    <source>
        <dbReference type="SAM" id="SignalP"/>
    </source>
</evidence>
<keyword evidence="4" id="KW-1003">Cell membrane</keyword>
<evidence type="ECO:0000256" key="2">
    <source>
        <dbReference type="ARBA" id="ARBA00006555"/>
    </source>
</evidence>
<keyword evidence="7" id="KW-0653">Protein transport</keyword>
<keyword evidence="3" id="KW-0813">Transport</keyword>
<evidence type="ECO:0000259" key="11">
    <source>
        <dbReference type="PROSITE" id="PS52015"/>
    </source>
</evidence>
<keyword evidence="13" id="KW-1185">Reference proteome</keyword>
<comment type="subcellular location">
    <subcellularLocation>
        <location evidence="1">Cell inner membrane</location>
        <topology evidence="1">Single-pass membrane protein</topology>
        <orientation evidence="1">Periplasmic side</orientation>
    </subcellularLocation>
</comment>
<feature type="signal peptide" evidence="10">
    <location>
        <begin position="1"/>
        <end position="23"/>
    </location>
</feature>
<protein>
    <submittedName>
        <fullName evidence="12">Energy transducer TonB</fullName>
    </submittedName>
</protein>
<dbReference type="PANTHER" id="PTHR33446:SF2">
    <property type="entry name" value="PROTEIN TONB"/>
    <property type="match status" value="1"/>
</dbReference>
<dbReference type="SUPFAM" id="SSF74653">
    <property type="entry name" value="TolA/TonB C-terminal domain"/>
    <property type="match status" value="1"/>
</dbReference>
<keyword evidence="5" id="KW-0997">Cell inner membrane</keyword>
<gene>
    <name evidence="12" type="ORF">ACFOFO_13435</name>
</gene>
<evidence type="ECO:0000256" key="5">
    <source>
        <dbReference type="ARBA" id="ARBA00022519"/>
    </source>
</evidence>
<keyword evidence="9" id="KW-0472">Membrane</keyword>
<evidence type="ECO:0000256" key="1">
    <source>
        <dbReference type="ARBA" id="ARBA00004383"/>
    </source>
</evidence>